<evidence type="ECO:0000256" key="1">
    <source>
        <dbReference type="SAM" id="MobiDB-lite"/>
    </source>
</evidence>
<dbReference type="GO" id="GO:0016020">
    <property type="term" value="C:membrane"/>
    <property type="evidence" value="ECO:0007669"/>
    <property type="project" value="TreeGrafter"/>
</dbReference>
<dbReference type="InterPro" id="IPR036273">
    <property type="entry name" value="CRAL/TRIO_N_dom_sf"/>
</dbReference>
<dbReference type="PROSITE" id="PS50191">
    <property type="entry name" value="CRAL_TRIO"/>
    <property type="match status" value="1"/>
</dbReference>
<reference evidence="3" key="1">
    <citation type="journal article" date="2023" name="IScience">
        <title>Live-bearing cockroach genome reveals convergent evolutionary mechanisms linked to viviparity in insects and beyond.</title>
        <authorList>
            <person name="Fouks B."/>
            <person name="Harrison M.C."/>
            <person name="Mikhailova A.A."/>
            <person name="Marchal E."/>
            <person name="English S."/>
            <person name="Carruthers M."/>
            <person name="Jennings E.C."/>
            <person name="Chiamaka E.L."/>
            <person name="Frigard R.A."/>
            <person name="Pippel M."/>
            <person name="Attardo G.M."/>
            <person name="Benoit J.B."/>
            <person name="Bornberg-Bauer E."/>
            <person name="Tobe S.S."/>
        </authorList>
    </citation>
    <scope>NUCLEOTIDE SEQUENCE</scope>
    <source>
        <strain evidence="3">Stay&amp;Tobe</strain>
    </source>
</reference>
<dbReference type="AlphaFoldDB" id="A0AAD7Z512"/>
<proteinExistence type="predicted"/>
<comment type="caution">
    <text evidence="3">The sequence shown here is derived from an EMBL/GenBank/DDBJ whole genome shotgun (WGS) entry which is preliminary data.</text>
</comment>
<feature type="region of interest" description="Disordered" evidence="1">
    <location>
        <begin position="267"/>
        <end position="293"/>
    </location>
</feature>
<dbReference type="Proteomes" id="UP001233999">
    <property type="component" value="Unassembled WGS sequence"/>
</dbReference>
<evidence type="ECO:0000313" key="3">
    <source>
        <dbReference type="EMBL" id="KAJ9574053.1"/>
    </source>
</evidence>
<organism evidence="3 4">
    <name type="scientific">Diploptera punctata</name>
    <name type="common">Pacific beetle cockroach</name>
    <dbReference type="NCBI Taxonomy" id="6984"/>
    <lineage>
        <taxon>Eukaryota</taxon>
        <taxon>Metazoa</taxon>
        <taxon>Ecdysozoa</taxon>
        <taxon>Arthropoda</taxon>
        <taxon>Hexapoda</taxon>
        <taxon>Insecta</taxon>
        <taxon>Pterygota</taxon>
        <taxon>Neoptera</taxon>
        <taxon>Polyneoptera</taxon>
        <taxon>Dictyoptera</taxon>
        <taxon>Blattodea</taxon>
        <taxon>Blaberoidea</taxon>
        <taxon>Blaberidae</taxon>
        <taxon>Diplopterinae</taxon>
        <taxon>Diploptera</taxon>
    </lineage>
</organism>
<dbReference type="PANTHER" id="PTHR10174:SF224">
    <property type="entry name" value="RETINOL-BINDING PROTEIN PINTA"/>
    <property type="match status" value="1"/>
</dbReference>
<dbReference type="InterPro" id="IPR001251">
    <property type="entry name" value="CRAL-TRIO_dom"/>
</dbReference>
<dbReference type="Gene3D" id="3.40.525.10">
    <property type="entry name" value="CRAL-TRIO lipid binding domain"/>
    <property type="match status" value="1"/>
</dbReference>
<dbReference type="GO" id="GO:1902936">
    <property type="term" value="F:phosphatidylinositol bisphosphate binding"/>
    <property type="evidence" value="ECO:0007669"/>
    <property type="project" value="TreeGrafter"/>
</dbReference>
<feature type="domain" description="CRAL-TRIO" evidence="2">
    <location>
        <begin position="77"/>
        <end position="239"/>
    </location>
</feature>
<reference evidence="3" key="2">
    <citation type="submission" date="2023-05" db="EMBL/GenBank/DDBJ databases">
        <authorList>
            <person name="Fouks B."/>
        </authorList>
    </citation>
    <scope>NUCLEOTIDE SEQUENCE</scope>
    <source>
        <strain evidence="3">Stay&amp;Tobe</strain>
        <tissue evidence="3">Testes</tissue>
    </source>
</reference>
<evidence type="ECO:0000313" key="4">
    <source>
        <dbReference type="Proteomes" id="UP001233999"/>
    </source>
</evidence>
<dbReference type="EMBL" id="JASPKZ010010657">
    <property type="protein sequence ID" value="KAJ9574053.1"/>
    <property type="molecule type" value="Genomic_DNA"/>
</dbReference>
<evidence type="ECO:0000259" key="2">
    <source>
        <dbReference type="PROSITE" id="PS50191"/>
    </source>
</evidence>
<dbReference type="PANTHER" id="PTHR10174">
    <property type="entry name" value="ALPHA-TOCOPHEROL TRANSFER PROTEIN-RELATED"/>
    <property type="match status" value="1"/>
</dbReference>
<dbReference type="Pfam" id="PF00650">
    <property type="entry name" value="CRAL_TRIO"/>
    <property type="match status" value="1"/>
</dbReference>
<gene>
    <name evidence="3" type="ORF">L9F63_008579</name>
</gene>
<dbReference type="PRINTS" id="PR00180">
    <property type="entry name" value="CRETINALDHBP"/>
</dbReference>
<name>A0AAD7Z512_DIPPU</name>
<protein>
    <recommendedName>
        <fullName evidence="2">CRAL-TRIO domain-containing protein</fullName>
    </recommendedName>
</protein>
<accession>A0AAD7Z512</accession>
<dbReference type="CDD" id="cd00170">
    <property type="entry name" value="SEC14"/>
    <property type="match status" value="1"/>
</dbReference>
<sequence>MVHKLFKDGVYQAPEEYKEDIEELRQWLTEQHHLPTLTDEHLNLFLHSCEGNLMRTKVTMENYFTLRTHTPELFANRNPLSNDIQEINLVPLAHSSREGYKVLVYRLTNYEPSKLNFTAGIKMFLMYNDMRLAEDGLEPGYIVVFDMKGITLGHLSRINLSIIKKFIVYIQDCHPARLKGIHVINTVSFIDKVMTIIKPFLKGSIMQIIHFHGGVQSLEKYMSLEILPQEYGGQGDSFNVYHAQQRKLLEEEYVTWFREEENYKVDESKRKGKKNTQADTYGARGSFRKLAID</sequence>
<dbReference type="SMART" id="SM00516">
    <property type="entry name" value="SEC14"/>
    <property type="match status" value="1"/>
</dbReference>
<dbReference type="SUPFAM" id="SSF52087">
    <property type="entry name" value="CRAL/TRIO domain"/>
    <property type="match status" value="1"/>
</dbReference>
<keyword evidence="4" id="KW-1185">Reference proteome</keyword>
<dbReference type="SUPFAM" id="SSF46938">
    <property type="entry name" value="CRAL/TRIO N-terminal domain"/>
    <property type="match status" value="1"/>
</dbReference>
<dbReference type="InterPro" id="IPR036865">
    <property type="entry name" value="CRAL-TRIO_dom_sf"/>
</dbReference>